<comment type="caution">
    <text evidence="2">The sequence shown here is derived from an EMBL/GenBank/DDBJ whole genome shotgun (WGS) entry which is preliminary data.</text>
</comment>
<proteinExistence type="predicted"/>
<feature type="compositionally biased region" description="Basic and acidic residues" evidence="1">
    <location>
        <begin position="146"/>
        <end position="159"/>
    </location>
</feature>
<evidence type="ECO:0000256" key="1">
    <source>
        <dbReference type="SAM" id="MobiDB-lite"/>
    </source>
</evidence>
<name>A0A0H1BQH8_9EURO</name>
<dbReference type="Proteomes" id="UP000053573">
    <property type="component" value="Unassembled WGS sequence"/>
</dbReference>
<dbReference type="AlphaFoldDB" id="A0A0H1BQH8"/>
<evidence type="ECO:0000313" key="3">
    <source>
        <dbReference type="Proteomes" id="UP000053573"/>
    </source>
</evidence>
<feature type="compositionally biased region" description="Acidic residues" evidence="1">
    <location>
        <begin position="160"/>
        <end position="171"/>
    </location>
</feature>
<keyword evidence="3" id="KW-1185">Reference proteome</keyword>
<evidence type="ECO:0000313" key="2">
    <source>
        <dbReference type="EMBL" id="KLJ13605.1"/>
    </source>
</evidence>
<accession>A0A0H1BQH8</accession>
<protein>
    <submittedName>
        <fullName evidence="2">Uncharacterized protein</fullName>
    </submittedName>
</protein>
<gene>
    <name evidence="2" type="ORF">EMPG_11441</name>
</gene>
<feature type="region of interest" description="Disordered" evidence="1">
    <location>
        <begin position="133"/>
        <end position="171"/>
    </location>
</feature>
<dbReference type="EMBL" id="LDEV01000218">
    <property type="protein sequence ID" value="KLJ13605.1"/>
    <property type="molecule type" value="Genomic_DNA"/>
</dbReference>
<reference evidence="3" key="1">
    <citation type="journal article" date="2015" name="PLoS Genet.">
        <title>The dynamic genome and transcriptome of the human fungal pathogen Blastomyces and close relative Emmonsia.</title>
        <authorList>
            <person name="Munoz J.F."/>
            <person name="Gauthier G.M."/>
            <person name="Desjardins C.A."/>
            <person name="Gallo J.E."/>
            <person name="Holder J."/>
            <person name="Sullivan T.D."/>
            <person name="Marty A.J."/>
            <person name="Carmen J.C."/>
            <person name="Chen Z."/>
            <person name="Ding L."/>
            <person name="Gujja S."/>
            <person name="Magrini V."/>
            <person name="Misas E."/>
            <person name="Mitreva M."/>
            <person name="Priest M."/>
            <person name="Saif S."/>
            <person name="Whiston E.A."/>
            <person name="Young S."/>
            <person name="Zeng Q."/>
            <person name="Goldman W.E."/>
            <person name="Mardis E.R."/>
            <person name="Taylor J.W."/>
            <person name="McEwen J.G."/>
            <person name="Clay O.K."/>
            <person name="Klein B.S."/>
            <person name="Cuomo C.A."/>
        </authorList>
    </citation>
    <scope>NUCLEOTIDE SEQUENCE [LARGE SCALE GENOMIC DNA]</scope>
    <source>
        <strain evidence="3">UAMH 139</strain>
    </source>
</reference>
<sequence>MLSESAETGTTLSVEQIKKIKSQHENIKKLKVIILVRDAHLSLLQTENKHLSAELNDSKQLNNHLFQMIQFLKQRVKVLEIKLKKSSSFFSSEILMRQALSKEEEQNKHFKTDISKLKLSTISTSNALEILRNRTSAELADSETDSSDKRDSDKKKSSDESDTEDFSEEDS</sequence>
<organism evidence="2 3">
    <name type="scientific">Blastomyces silverae</name>
    <dbReference type="NCBI Taxonomy" id="2060906"/>
    <lineage>
        <taxon>Eukaryota</taxon>
        <taxon>Fungi</taxon>
        <taxon>Dikarya</taxon>
        <taxon>Ascomycota</taxon>
        <taxon>Pezizomycotina</taxon>
        <taxon>Eurotiomycetes</taxon>
        <taxon>Eurotiomycetidae</taxon>
        <taxon>Onygenales</taxon>
        <taxon>Ajellomycetaceae</taxon>
        <taxon>Blastomyces</taxon>
    </lineage>
</organism>